<keyword evidence="3" id="KW-1185">Reference proteome</keyword>
<name>A0A8S9XSZ3_APOLU</name>
<organism evidence="2 3">
    <name type="scientific">Apolygus lucorum</name>
    <name type="common">Small green plant bug</name>
    <name type="synonym">Lygocoris lucorum</name>
    <dbReference type="NCBI Taxonomy" id="248454"/>
    <lineage>
        <taxon>Eukaryota</taxon>
        <taxon>Metazoa</taxon>
        <taxon>Ecdysozoa</taxon>
        <taxon>Arthropoda</taxon>
        <taxon>Hexapoda</taxon>
        <taxon>Insecta</taxon>
        <taxon>Pterygota</taxon>
        <taxon>Neoptera</taxon>
        <taxon>Paraneoptera</taxon>
        <taxon>Hemiptera</taxon>
        <taxon>Heteroptera</taxon>
        <taxon>Panheteroptera</taxon>
        <taxon>Cimicomorpha</taxon>
        <taxon>Miridae</taxon>
        <taxon>Mirini</taxon>
        <taxon>Apolygus</taxon>
    </lineage>
</organism>
<evidence type="ECO:0000313" key="2">
    <source>
        <dbReference type="EMBL" id="KAF6212063.1"/>
    </source>
</evidence>
<evidence type="ECO:0000256" key="1">
    <source>
        <dbReference type="SAM" id="SignalP"/>
    </source>
</evidence>
<dbReference type="EMBL" id="WIXP02000004">
    <property type="protein sequence ID" value="KAF6212063.1"/>
    <property type="molecule type" value="Genomic_DNA"/>
</dbReference>
<sequence length="385" mass="42808">MSTMLEAVLLGLCVMAVIQADAEASTLSFFKTRKLTTQLLQLYREAMSDAGLDIEGTQFQVIREKVVNNASYFKAYYTNKMGMNCYILFKVVVFRGMQMKSYVFLLILSYPRRKFNPSWRLLFSLQIPLLSRRKRNNGKTVADRAKKPRISRLPKVYESISITEPKYLDTFNNALRSAGIDPEGVKLKSLGVKKGIIRSHYKAIYTTNQGLECSFKFSLGILFTRTGEPKCTKIATVAPPAPVELTTTETATSQPTTATTAFTEKIDRNKKVSDKPKKIADGVSQGIPLTRTEEPKCSKIATVAPLAPVELTTTTETATSQPTTATTAFTEKIDKNKKVSDKPKKIVEGNGPSGTEPKKYPTFCLNGLLYIKVDGSWDLIDDVEC</sequence>
<protein>
    <submittedName>
        <fullName evidence="2">Uncharacterized protein</fullName>
    </submittedName>
</protein>
<reference evidence="2" key="1">
    <citation type="journal article" date="2021" name="Mol. Ecol. Resour.">
        <title>Apolygus lucorum genome provides insights into omnivorousness and mesophyll feeding.</title>
        <authorList>
            <person name="Liu Y."/>
            <person name="Liu H."/>
            <person name="Wang H."/>
            <person name="Huang T."/>
            <person name="Liu B."/>
            <person name="Yang B."/>
            <person name="Yin L."/>
            <person name="Li B."/>
            <person name="Zhang Y."/>
            <person name="Zhang S."/>
            <person name="Jiang F."/>
            <person name="Zhang X."/>
            <person name="Ren Y."/>
            <person name="Wang B."/>
            <person name="Wang S."/>
            <person name="Lu Y."/>
            <person name="Wu K."/>
            <person name="Fan W."/>
            <person name="Wang G."/>
        </authorList>
    </citation>
    <scope>NUCLEOTIDE SEQUENCE</scope>
    <source>
        <strain evidence="2">12Hb</strain>
    </source>
</reference>
<feature type="signal peptide" evidence="1">
    <location>
        <begin position="1"/>
        <end position="24"/>
    </location>
</feature>
<proteinExistence type="predicted"/>
<accession>A0A8S9XSZ3</accession>
<dbReference type="Proteomes" id="UP000466442">
    <property type="component" value="Unassembled WGS sequence"/>
</dbReference>
<feature type="chain" id="PRO_5035826689" evidence="1">
    <location>
        <begin position="25"/>
        <end position="385"/>
    </location>
</feature>
<comment type="caution">
    <text evidence="2">The sequence shown here is derived from an EMBL/GenBank/DDBJ whole genome shotgun (WGS) entry which is preliminary data.</text>
</comment>
<keyword evidence="1" id="KW-0732">Signal</keyword>
<gene>
    <name evidence="2" type="ORF">GE061_012581</name>
</gene>
<dbReference type="AlphaFoldDB" id="A0A8S9XSZ3"/>
<evidence type="ECO:0000313" key="3">
    <source>
        <dbReference type="Proteomes" id="UP000466442"/>
    </source>
</evidence>